<accession>A0ACA9PXB3</accession>
<dbReference type="Proteomes" id="UP000789366">
    <property type="component" value="Unassembled WGS sequence"/>
</dbReference>
<proteinExistence type="predicted"/>
<organism evidence="1 2">
    <name type="scientific">Cetraspora pellucida</name>
    <dbReference type="NCBI Taxonomy" id="1433469"/>
    <lineage>
        <taxon>Eukaryota</taxon>
        <taxon>Fungi</taxon>
        <taxon>Fungi incertae sedis</taxon>
        <taxon>Mucoromycota</taxon>
        <taxon>Glomeromycotina</taxon>
        <taxon>Glomeromycetes</taxon>
        <taxon>Diversisporales</taxon>
        <taxon>Gigasporaceae</taxon>
        <taxon>Cetraspora</taxon>
    </lineage>
</organism>
<name>A0ACA9PXB3_9GLOM</name>
<comment type="caution">
    <text evidence="1">The sequence shown here is derived from an EMBL/GenBank/DDBJ whole genome shotgun (WGS) entry which is preliminary data.</text>
</comment>
<feature type="non-terminal residue" evidence="1">
    <location>
        <position position="281"/>
    </location>
</feature>
<evidence type="ECO:0000313" key="1">
    <source>
        <dbReference type="EMBL" id="CAG8724241.1"/>
    </source>
</evidence>
<protein>
    <submittedName>
        <fullName evidence="1">7067_t:CDS:1</fullName>
    </submittedName>
</protein>
<dbReference type="EMBL" id="CAJVPW010030500">
    <property type="protein sequence ID" value="CAG8724241.1"/>
    <property type="molecule type" value="Genomic_DNA"/>
</dbReference>
<sequence length="281" mass="32173">MEEKKMPSPEILPLDELSDSELLEDFIPQQRSALKKICNEIKIDVPWIETQVITSSEPASIKDINNDIERELALFVQLDPFVTLEGAIEGRKNVLASGVPFARPDDYFAEMVKSDVHMSKIRQKLVDEEQSIKASEEARRQRELKKFGKKVQIEKIQERQKKKKEELEKIKVMKKKRKGIEDTAIDDDFEIALEQAAADDRPKKRQNTGKNTKRISKNARYGFGGKKRHSKSNTATSSADISQFDSKKSKGFGRRASTANQKRKSTKKRPGKARRKSTRNK</sequence>
<evidence type="ECO:0000313" key="2">
    <source>
        <dbReference type="Proteomes" id="UP000789366"/>
    </source>
</evidence>
<gene>
    <name evidence="1" type="ORF">SPELUC_LOCUS12646</name>
</gene>
<keyword evidence="2" id="KW-1185">Reference proteome</keyword>
<reference evidence="1" key="1">
    <citation type="submission" date="2021-06" db="EMBL/GenBank/DDBJ databases">
        <authorList>
            <person name="Kallberg Y."/>
            <person name="Tangrot J."/>
            <person name="Rosling A."/>
        </authorList>
    </citation>
    <scope>NUCLEOTIDE SEQUENCE</scope>
    <source>
        <strain evidence="1">28 12/20/2015</strain>
    </source>
</reference>